<gene>
    <name evidence="2" type="ORF">GCM10009802_56000</name>
</gene>
<evidence type="ECO:0000313" key="3">
    <source>
        <dbReference type="Proteomes" id="UP001500443"/>
    </source>
</evidence>
<reference evidence="2 3" key="1">
    <citation type="journal article" date="2019" name="Int. J. Syst. Evol. Microbiol.">
        <title>The Global Catalogue of Microorganisms (GCM) 10K type strain sequencing project: providing services to taxonomists for standard genome sequencing and annotation.</title>
        <authorList>
            <consortium name="The Broad Institute Genomics Platform"/>
            <consortium name="The Broad Institute Genome Sequencing Center for Infectious Disease"/>
            <person name="Wu L."/>
            <person name="Ma J."/>
        </authorList>
    </citation>
    <scope>NUCLEOTIDE SEQUENCE [LARGE SCALE GENOMIC DNA]</scope>
    <source>
        <strain evidence="2 3">JCM 15481</strain>
    </source>
</reference>
<dbReference type="Proteomes" id="UP001500443">
    <property type="component" value="Unassembled WGS sequence"/>
</dbReference>
<organism evidence="2 3">
    <name type="scientific">Streptomyces synnematoformans</name>
    <dbReference type="NCBI Taxonomy" id="415721"/>
    <lineage>
        <taxon>Bacteria</taxon>
        <taxon>Bacillati</taxon>
        <taxon>Actinomycetota</taxon>
        <taxon>Actinomycetes</taxon>
        <taxon>Kitasatosporales</taxon>
        <taxon>Streptomycetaceae</taxon>
        <taxon>Streptomyces</taxon>
    </lineage>
</organism>
<evidence type="ECO:0008006" key="4">
    <source>
        <dbReference type="Google" id="ProtNLM"/>
    </source>
</evidence>
<dbReference type="RefSeq" id="WP_344293511.1">
    <property type="nucleotide sequence ID" value="NZ_BAAAPF010000279.1"/>
</dbReference>
<protein>
    <recommendedName>
        <fullName evidence="4">Periplasmic heavy metal sensor</fullName>
    </recommendedName>
</protein>
<keyword evidence="1" id="KW-1133">Transmembrane helix</keyword>
<comment type="caution">
    <text evidence="2">The sequence shown here is derived from an EMBL/GenBank/DDBJ whole genome shotgun (WGS) entry which is preliminary data.</text>
</comment>
<keyword evidence="3" id="KW-1185">Reference proteome</keyword>
<feature type="transmembrane region" description="Helical" evidence="1">
    <location>
        <begin position="14"/>
        <end position="37"/>
    </location>
</feature>
<dbReference type="EMBL" id="BAAAPF010000279">
    <property type="protein sequence ID" value="GAA1500523.1"/>
    <property type="molecule type" value="Genomic_DNA"/>
</dbReference>
<evidence type="ECO:0000313" key="2">
    <source>
        <dbReference type="EMBL" id="GAA1500523.1"/>
    </source>
</evidence>
<name>A0ABN1ZKX9_9ACTN</name>
<keyword evidence="1" id="KW-0472">Membrane</keyword>
<evidence type="ECO:0000256" key="1">
    <source>
        <dbReference type="SAM" id="Phobius"/>
    </source>
</evidence>
<keyword evidence="1" id="KW-0812">Transmembrane</keyword>
<sequence length="153" mass="16771">MPTDSRVFAEAGRAVRYTIAGIVLLALVYVAGVFVWGGASWSTAPFRGEAEARDRTVGSGEFRISTYEEFFELCAAVQTKEGEIDALRDELDTDPSAYRTEQINTSLGALRATRSELVHDYNAKSRQEHRKAFKDAGLPAELSTDVKETTCAA</sequence>
<accession>A0ABN1ZKX9</accession>
<proteinExistence type="predicted"/>